<evidence type="ECO:0000313" key="10">
    <source>
        <dbReference type="Proteomes" id="UP000316217"/>
    </source>
</evidence>
<evidence type="ECO:0000313" key="9">
    <source>
        <dbReference type="Proteomes" id="UP000277582"/>
    </source>
</evidence>
<comment type="cofactor">
    <cofactor evidence="1">
        <name>Zn(2+)</name>
        <dbReference type="ChEBI" id="CHEBI:29105"/>
    </cofactor>
</comment>
<dbReference type="AlphaFoldDB" id="A0A3R9PCH7"/>
<reference evidence="7 9" key="1">
    <citation type="submission" date="2018-10" db="EMBL/GenBank/DDBJ databases">
        <title>Co-occurring genomic capacity for anaerobic methane metabolism and dissimilatory sulfite reduction discovered in the Korarchaeota.</title>
        <authorList>
            <person name="Mckay L.J."/>
            <person name="Dlakic M."/>
            <person name="Fields M.W."/>
            <person name="Delmont T.O."/>
            <person name="Eren A.M."/>
            <person name="Jay Z.J."/>
            <person name="Klingelsmith K.B."/>
            <person name="Rusch D.B."/>
            <person name="Inskeep W.P."/>
        </authorList>
    </citation>
    <scope>NUCLEOTIDE SEQUENCE [LARGE SCALE GENOMIC DNA]</scope>
    <source>
        <strain evidence="7 9">MDKW</strain>
    </source>
</reference>
<organism evidence="7 9">
    <name type="scientific">Candidatus Methanodesulfokora washburnensis</name>
    <dbReference type="NCBI Taxonomy" id="2478471"/>
    <lineage>
        <taxon>Archaea</taxon>
        <taxon>Thermoproteota</taxon>
        <taxon>Candidatus Korarchaeia</taxon>
        <taxon>Candidatus Korarchaeia incertae sedis</taxon>
        <taxon>Candidatus Methanodesulfokora</taxon>
    </lineage>
</organism>
<evidence type="ECO:0000256" key="1">
    <source>
        <dbReference type="ARBA" id="ARBA00001947"/>
    </source>
</evidence>
<protein>
    <submittedName>
        <fullName evidence="8">Matrixin family metalloprotease</fullName>
    </submittedName>
</protein>
<keyword evidence="5" id="KW-0862">Zinc</keyword>
<dbReference type="InterPro" id="IPR012962">
    <property type="entry name" value="Pept_M54_archaemetzincn"/>
</dbReference>
<gene>
    <name evidence="7" type="ORF">D6D85_13205</name>
    <name evidence="8" type="ORF">EF810_02000</name>
</gene>
<keyword evidence="4" id="KW-0378">Hydrolase</keyword>
<dbReference type="PANTHER" id="PTHR15910:SF1">
    <property type="entry name" value="ARCHAEMETZINCIN-2"/>
    <property type="match status" value="1"/>
</dbReference>
<dbReference type="InterPro" id="IPR024079">
    <property type="entry name" value="MetalloPept_cat_dom_sf"/>
</dbReference>
<sequence>MRNCLRVRIKGNCSEKLISALKIASEVIPELCFFFSDINTEYEVTVGNEEPLKGASGVFDIPRKTAYVVDLDGRYRLSRAILHEIGHMLGLNHCSNRNCVMSELSCLDDSYPEFCHVCRAALREGIARST</sequence>
<dbReference type="EMBL" id="RXII01000036">
    <property type="protein sequence ID" value="RZN62760.1"/>
    <property type="molecule type" value="Genomic_DNA"/>
</dbReference>
<evidence type="ECO:0000256" key="5">
    <source>
        <dbReference type="ARBA" id="ARBA00022833"/>
    </source>
</evidence>
<reference evidence="8 10" key="2">
    <citation type="journal article" date="2019" name="Nat. Microbiol.">
        <title>Wide diversity of methane and short-chain alkane metabolisms in uncultured archaea.</title>
        <authorList>
            <person name="Borrel G."/>
            <person name="Adam P.S."/>
            <person name="McKay L.J."/>
            <person name="Chen L.X."/>
            <person name="Sierra-Garcia I.N."/>
            <person name="Sieber C.M."/>
            <person name="Letourneur Q."/>
            <person name="Ghozlane A."/>
            <person name="Andersen G.L."/>
            <person name="Li W.J."/>
            <person name="Hallam S.J."/>
            <person name="Muyzer G."/>
            <person name="de Oliveira V.M."/>
            <person name="Inskeep W.P."/>
            <person name="Banfield J.F."/>
            <person name="Gribaldo S."/>
        </authorList>
    </citation>
    <scope>NUCLEOTIDE SEQUENCE [LARGE SCALE GENOMIC DNA]</scope>
    <source>
        <strain evidence="8">NM4</strain>
    </source>
</reference>
<comment type="caution">
    <text evidence="7">The sequence shown here is derived from an EMBL/GenBank/DDBJ whole genome shotgun (WGS) entry which is preliminary data.</text>
</comment>
<name>A0A3R9PCH7_9CREN</name>
<accession>A0A3R9PCH7</accession>
<dbReference type="GO" id="GO:0006508">
    <property type="term" value="P:proteolysis"/>
    <property type="evidence" value="ECO:0007669"/>
    <property type="project" value="UniProtKB-KW"/>
</dbReference>
<evidence type="ECO:0000313" key="7">
    <source>
        <dbReference type="EMBL" id="RSN72580.1"/>
    </source>
</evidence>
<dbReference type="Gene3D" id="3.40.390.10">
    <property type="entry name" value="Collagenase (Catalytic Domain)"/>
    <property type="match status" value="1"/>
</dbReference>
<keyword evidence="9" id="KW-1185">Reference proteome</keyword>
<evidence type="ECO:0000256" key="4">
    <source>
        <dbReference type="ARBA" id="ARBA00022801"/>
    </source>
</evidence>
<dbReference type="Proteomes" id="UP000277582">
    <property type="component" value="Unassembled WGS sequence"/>
</dbReference>
<dbReference type="OrthoDB" id="50281at2157"/>
<keyword evidence="3" id="KW-0479">Metal-binding</keyword>
<dbReference type="Pfam" id="PF07998">
    <property type="entry name" value="Peptidase_M54"/>
    <property type="match status" value="1"/>
</dbReference>
<keyword evidence="6 8" id="KW-0482">Metalloprotease</keyword>
<keyword evidence="2 8" id="KW-0645">Protease</keyword>
<dbReference type="GO" id="GO:0046872">
    <property type="term" value="F:metal ion binding"/>
    <property type="evidence" value="ECO:0007669"/>
    <property type="project" value="UniProtKB-KW"/>
</dbReference>
<dbReference type="Proteomes" id="UP000316217">
    <property type="component" value="Unassembled WGS sequence"/>
</dbReference>
<proteinExistence type="predicted"/>
<dbReference type="PANTHER" id="PTHR15910">
    <property type="entry name" value="ARCHAEMETZINCIN"/>
    <property type="match status" value="1"/>
</dbReference>
<evidence type="ECO:0000256" key="2">
    <source>
        <dbReference type="ARBA" id="ARBA00022670"/>
    </source>
</evidence>
<dbReference type="EMBL" id="RCOS01000146">
    <property type="protein sequence ID" value="RSN72580.1"/>
    <property type="molecule type" value="Genomic_DNA"/>
</dbReference>
<dbReference type="GO" id="GO:0008237">
    <property type="term" value="F:metallopeptidase activity"/>
    <property type="evidence" value="ECO:0007669"/>
    <property type="project" value="UniProtKB-KW"/>
</dbReference>
<evidence type="ECO:0000313" key="8">
    <source>
        <dbReference type="EMBL" id="RZN62760.1"/>
    </source>
</evidence>
<evidence type="ECO:0000256" key="3">
    <source>
        <dbReference type="ARBA" id="ARBA00022723"/>
    </source>
</evidence>
<evidence type="ECO:0000256" key="6">
    <source>
        <dbReference type="ARBA" id="ARBA00023049"/>
    </source>
</evidence>
<dbReference type="RefSeq" id="WP_125672420.1">
    <property type="nucleotide sequence ID" value="NZ_RCOS01000146.1"/>
</dbReference>
<dbReference type="SUPFAM" id="SSF55486">
    <property type="entry name" value="Metalloproteases ('zincins'), catalytic domain"/>
    <property type="match status" value="1"/>
</dbReference>